<evidence type="ECO:0000313" key="1">
    <source>
        <dbReference type="EMBL" id="SAK53337.1"/>
    </source>
</evidence>
<comment type="caution">
    <text evidence="1">The sequence shown here is derived from an EMBL/GenBank/DDBJ whole genome shotgun (WGS) entry which is preliminary data.</text>
</comment>
<reference evidence="1" key="1">
    <citation type="submission" date="2016-01" db="EMBL/GenBank/DDBJ databases">
        <authorList>
            <person name="Peeters C."/>
        </authorList>
    </citation>
    <scope>NUCLEOTIDE SEQUENCE</scope>
    <source>
        <strain evidence="1">LMG 29322</strain>
    </source>
</reference>
<dbReference type="AlphaFoldDB" id="A0A158A8B2"/>
<proteinExistence type="predicted"/>
<dbReference type="InterPro" id="IPR009078">
    <property type="entry name" value="Ferritin-like_SF"/>
</dbReference>
<dbReference type="OrthoDB" id="8959011at2"/>
<protein>
    <recommendedName>
        <fullName evidence="3">Ferritin-like domain-containing protein</fullName>
    </recommendedName>
</protein>
<evidence type="ECO:0008006" key="3">
    <source>
        <dbReference type="Google" id="ProtNLM"/>
    </source>
</evidence>
<dbReference type="Proteomes" id="UP000054851">
    <property type="component" value="Unassembled WGS sequence"/>
</dbReference>
<sequence length="331" mass="38251">MNEPLFDGFAVERLIQVFNPPVLPLRRPDNATIEAADRNVRQWTSQVTGALEPGTDAHRREMCRMFRETFSPYRPSVLDWPQLEPEALERIVSLPIWDIAVQTEGRARLRMAAYAATISEPDVRDALTLNAWEENRHKEVLSRMVGAYGIPLASEAPYVYPGDTEWAYLVTGYSECIDSFFAFGLFEVARRSGLFPPELVDTFEPVMQEECRHILLFANWVAWHRAKLSWWRRIRFELKVAAVWAFLVWERMSLARTIDAEGKEHRHDNNFTVNGAQSLSSVQIDVHELMKLCLAENERRFSGYDRRLLRPETIPKLVGLAVRFMRAGKGR</sequence>
<dbReference type="STRING" id="1777140.AWB79_02009"/>
<dbReference type="RefSeq" id="WP_061167240.1">
    <property type="nucleotide sequence ID" value="NZ_FCOA02000004.1"/>
</dbReference>
<organism evidence="1 2">
    <name type="scientific">Caballeronia hypogeia</name>
    <dbReference type="NCBI Taxonomy" id="1777140"/>
    <lineage>
        <taxon>Bacteria</taxon>
        <taxon>Pseudomonadati</taxon>
        <taxon>Pseudomonadota</taxon>
        <taxon>Betaproteobacteria</taxon>
        <taxon>Burkholderiales</taxon>
        <taxon>Burkholderiaceae</taxon>
        <taxon>Caballeronia</taxon>
    </lineage>
</organism>
<dbReference type="SUPFAM" id="SSF47240">
    <property type="entry name" value="Ferritin-like"/>
    <property type="match status" value="1"/>
</dbReference>
<accession>A0A158A8B2</accession>
<gene>
    <name evidence="1" type="ORF">AWB79_02009</name>
</gene>
<keyword evidence="2" id="KW-1185">Reference proteome</keyword>
<evidence type="ECO:0000313" key="2">
    <source>
        <dbReference type="Proteomes" id="UP000054851"/>
    </source>
</evidence>
<name>A0A158A8B2_9BURK</name>
<dbReference type="EMBL" id="FCOA02000004">
    <property type="protein sequence ID" value="SAK53337.1"/>
    <property type="molecule type" value="Genomic_DNA"/>
</dbReference>